<dbReference type="CDD" id="cd06579">
    <property type="entry name" value="TM_PBP1_transp_AraH_like"/>
    <property type="match status" value="1"/>
</dbReference>
<feature type="transmembrane region" description="Helical" evidence="6">
    <location>
        <begin position="54"/>
        <end position="76"/>
    </location>
</feature>
<name>A0A561SJE2_9PSEU</name>
<evidence type="ECO:0000256" key="4">
    <source>
        <dbReference type="ARBA" id="ARBA00022989"/>
    </source>
</evidence>
<evidence type="ECO:0000313" key="7">
    <source>
        <dbReference type="EMBL" id="TWF74975.1"/>
    </source>
</evidence>
<evidence type="ECO:0000256" key="3">
    <source>
        <dbReference type="ARBA" id="ARBA00022692"/>
    </source>
</evidence>
<organism evidence="7 8">
    <name type="scientific">Pseudonocardia hierapolitana</name>
    <dbReference type="NCBI Taxonomy" id="1128676"/>
    <lineage>
        <taxon>Bacteria</taxon>
        <taxon>Bacillati</taxon>
        <taxon>Actinomycetota</taxon>
        <taxon>Actinomycetes</taxon>
        <taxon>Pseudonocardiales</taxon>
        <taxon>Pseudonocardiaceae</taxon>
        <taxon>Pseudonocardia</taxon>
    </lineage>
</organism>
<feature type="transmembrane region" description="Helical" evidence="6">
    <location>
        <begin position="313"/>
        <end position="333"/>
    </location>
</feature>
<evidence type="ECO:0000313" key="8">
    <source>
        <dbReference type="Proteomes" id="UP000321261"/>
    </source>
</evidence>
<evidence type="ECO:0000256" key="1">
    <source>
        <dbReference type="ARBA" id="ARBA00004651"/>
    </source>
</evidence>
<evidence type="ECO:0000256" key="6">
    <source>
        <dbReference type="SAM" id="Phobius"/>
    </source>
</evidence>
<dbReference type="RefSeq" id="WP_212612321.1">
    <property type="nucleotide sequence ID" value="NZ_VIWU01000001.1"/>
</dbReference>
<keyword evidence="3 6" id="KW-0812">Transmembrane</keyword>
<dbReference type="Proteomes" id="UP000321261">
    <property type="component" value="Unassembled WGS sequence"/>
</dbReference>
<evidence type="ECO:0000256" key="5">
    <source>
        <dbReference type="ARBA" id="ARBA00023136"/>
    </source>
</evidence>
<dbReference type="PANTHER" id="PTHR32196:SF72">
    <property type="entry name" value="RIBOSE IMPORT PERMEASE PROTEIN RBSC"/>
    <property type="match status" value="1"/>
</dbReference>
<dbReference type="InterPro" id="IPR001851">
    <property type="entry name" value="ABC_transp_permease"/>
</dbReference>
<evidence type="ECO:0000256" key="2">
    <source>
        <dbReference type="ARBA" id="ARBA00022475"/>
    </source>
</evidence>
<protein>
    <submittedName>
        <fullName evidence="7">Monosaccharide ABC transporter membrane protein (CUT2 family)</fullName>
    </submittedName>
</protein>
<feature type="transmembrane region" description="Helical" evidence="6">
    <location>
        <begin position="115"/>
        <end position="136"/>
    </location>
</feature>
<feature type="transmembrane region" description="Helical" evidence="6">
    <location>
        <begin position="88"/>
        <end position="109"/>
    </location>
</feature>
<dbReference type="GO" id="GO:0005886">
    <property type="term" value="C:plasma membrane"/>
    <property type="evidence" value="ECO:0007669"/>
    <property type="project" value="UniProtKB-SubCell"/>
</dbReference>
<feature type="transmembrane region" description="Helical" evidence="6">
    <location>
        <begin position="232"/>
        <end position="253"/>
    </location>
</feature>
<feature type="transmembrane region" description="Helical" evidence="6">
    <location>
        <begin position="265"/>
        <end position="281"/>
    </location>
</feature>
<proteinExistence type="predicted"/>
<keyword evidence="5 6" id="KW-0472">Membrane</keyword>
<dbReference type="GO" id="GO:0022857">
    <property type="term" value="F:transmembrane transporter activity"/>
    <property type="evidence" value="ECO:0007669"/>
    <property type="project" value="InterPro"/>
</dbReference>
<feature type="transmembrane region" description="Helical" evidence="6">
    <location>
        <begin position="143"/>
        <end position="162"/>
    </location>
</feature>
<accession>A0A561SJE2</accession>
<dbReference type="AlphaFoldDB" id="A0A561SJE2"/>
<dbReference type="Pfam" id="PF02653">
    <property type="entry name" value="BPD_transp_2"/>
    <property type="match status" value="1"/>
</dbReference>
<reference evidence="7 8" key="1">
    <citation type="submission" date="2019-06" db="EMBL/GenBank/DDBJ databases">
        <title>Sequencing the genomes of 1000 actinobacteria strains.</title>
        <authorList>
            <person name="Klenk H.-P."/>
        </authorList>
    </citation>
    <scope>NUCLEOTIDE SEQUENCE [LARGE SCALE GENOMIC DNA]</scope>
    <source>
        <strain evidence="7 8">DSM 45671</strain>
    </source>
</reference>
<keyword evidence="2" id="KW-1003">Cell membrane</keyword>
<comment type="subcellular location">
    <subcellularLocation>
        <location evidence="1">Cell membrane</location>
        <topology evidence="1">Multi-pass membrane protein</topology>
    </subcellularLocation>
</comment>
<comment type="caution">
    <text evidence="7">The sequence shown here is derived from an EMBL/GenBank/DDBJ whole genome shotgun (WGS) entry which is preliminary data.</text>
</comment>
<dbReference type="EMBL" id="VIWU01000001">
    <property type="protein sequence ID" value="TWF74975.1"/>
    <property type="molecule type" value="Genomic_DNA"/>
</dbReference>
<feature type="transmembrane region" description="Helical" evidence="6">
    <location>
        <begin position="182"/>
        <end position="203"/>
    </location>
</feature>
<feature type="transmembrane region" description="Helical" evidence="6">
    <location>
        <begin position="23"/>
        <end position="42"/>
    </location>
</feature>
<dbReference type="PANTHER" id="PTHR32196">
    <property type="entry name" value="ABC TRANSPORTER PERMEASE PROTEIN YPHD-RELATED-RELATED"/>
    <property type="match status" value="1"/>
</dbReference>
<gene>
    <name evidence="7" type="ORF">FHX44_11859</name>
</gene>
<keyword evidence="4 6" id="KW-1133">Transmembrane helix</keyword>
<sequence length="355" mass="36388">MIATSTGSPPRAITRLRGAVKPAVFGQLAALPAILIAVLVGSQLNRAFLTVDNIMTNVLAASAVLGVLTVAAALIIIAGHFDMSTQSVVAFAPVLSVWLVVPAAAGGAGVELDPVLGALLIFVLGGLVGAVNGFLVATLKLNAFIVTLAMLILLQGMTLGIGGGETLSNLPDVFIFLGSTRYLGVPAEVLIAVAVFVGAGLFMRYTVTGRQIYAIGGNPEAARASGIRVERITFWLFVASGALAGLAGLLMTARIASVTASQGNNILFTVFAAAVIGGIDLRGGRGRIVGVATGVLLLALVQNILLVSQIPSFWVNAIYGAIILLALMTGALAQGSWFARVRRPAAANHRSGDER</sequence>
<keyword evidence="8" id="KW-1185">Reference proteome</keyword>
<feature type="transmembrane region" description="Helical" evidence="6">
    <location>
        <begin position="288"/>
        <end position="307"/>
    </location>
</feature>